<comment type="caution">
    <text evidence="1">The sequence shown here is derived from an EMBL/GenBank/DDBJ whole genome shotgun (WGS) entry which is preliminary data.</text>
</comment>
<proteinExistence type="predicted"/>
<dbReference type="Proteomes" id="UP001433508">
    <property type="component" value="Unassembled WGS sequence"/>
</dbReference>
<evidence type="ECO:0000313" key="1">
    <source>
        <dbReference type="EMBL" id="KAK9235236.1"/>
    </source>
</evidence>
<keyword evidence="2" id="KW-1185">Reference proteome</keyword>
<accession>A0ACC3SV33</accession>
<name>A0ACC3SV33_LIPKO</name>
<evidence type="ECO:0000313" key="2">
    <source>
        <dbReference type="Proteomes" id="UP001433508"/>
    </source>
</evidence>
<protein>
    <submittedName>
        <fullName evidence="1">Uncharacterized protein</fullName>
    </submittedName>
</protein>
<reference evidence="2" key="1">
    <citation type="journal article" date="2024" name="Front. Bioeng. Biotechnol.">
        <title>Genome-scale model development and genomic sequencing of the oleaginous clade Lipomyces.</title>
        <authorList>
            <person name="Czajka J.J."/>
            <person name="Han Y."/>
            <person name="Kim J."/>
            <person name="Mondo S.J."/>
            <person name="Hofstad B.A."/>
            <person name="Robles A."/>
            <person name="Haridas S."/>
            <person name="Riley R."/>
            <person name="LaButti K."/>
            <person name="Pangilinan J."/>
            <person name="Andreopoulos W."/>
            <person name="Lipzen A."/>
            <person name="Yan J."/>
            <person name="Wang M."/>
            <person name="Ng V."/>
            <person name="Grigoriev I.V."/>
            <person name="Spatafora J.W."/>
            <person name="Magnuson J.K."/>
            <person name="Baker S.E."/>
            <person name="Pomraning K.R."/>
        </authorList>
    </citation>
    <scope>NUCLEOTIDE SEQUENCE [LARGE SCALE GENOMIC DNA]</scope>
    <source>
        <strain evidence="2">CBS 7786</strain>
    </source>
</reference>
<gene>
    <name evidence="1" type="ORF">V1525DRAFT_410532</name>
</gene>
<dbReference type="EMBL" id="MU971424">
    <property type="protein sequence ID" value="KAK9235236.1"/>
    <property type="molecule type" value="Genomic_DNA"/>
</dbReference>
<sequence length="85" mass="9318">MDASTYVHMLINMKARGRTPTPTNRSTASWPKDLKNMLLARDGRYSVVGQIMDDTGPMPSNPPAHGIATLQVAHIIPFNAVVLFL</sequence>
<organism evidence="1 2">
    <name type="scientific">Lipomyces kononenkoae</name>
    <name type="common">Yeast</name>
    <dbReference type="NCBI Taxonomy" id="34357"/>
    <lineage>
        <taxon>Eukaryota</taxon>
        <taxon>Fungi</taxon>
        <taxon>Dikarya</taxon>
        <taxon>Ascomycota</taxon>
        <taxon>Saccharomycotina</taxon>
        <taxon>Lipomycetes</taxon>
        <taxon>Lipomycetales</taxon>
        <taxon>Lipomycetaceae</taxon>
        <taxon>Lipomyces</taxon>
    </lineage>
</organism>